<accession>A0A369BCX0</accession>
<keyword evidence="5 7" id="KW-0949">S-adenosyl-L-methionine</keyword>
<evidence type="ECO:0000256" key="6">
    <source>
        <dbReference type="ARBA" id="ARBA00022884"/>
    </source>
</evidence>
<name>A0A369BCX0_9FIRM</name>
<dbReference type="InterPro" id="IPR011530">
    <property type="entry name" value="rRNA_adenine_dimethylase"/>
</dbReference>
<organism evidence="10 11">
    <name type="scientific">Anaerobacterium chartisolvens</name>
    <dbReference type="NCBI Taxonomy" id="1297424"/>
    <lineage>
        <taxon>Bacteria</taxon>
        <taxon>Bacillati</taxon>
        <taxon>Bacillota</taxon>
        <taxon>Clostridia</taxon>
        <taxon>Eubacteriales</taxon>
        <taxon>Oscillospiraceae</taxon>
        <taxon>Anaerobacterium</taxon>
    </lineage>
</organism>
<dbReference type="PANTHER" id="PTHR11727:SF7">
    <property type="entry name" value="DIMETHYLADENOSINE TRANSFERASE-RELATED"/>
    <property type="match status" value="1"/>
</dbReference>
<comment type="subcellular location">
    <subcellularLocation>
        <location evidence="7">Cytoplasm</location>
    </subcellularLocation>
</comment>
<dbReference type="SUPFAM" id="SSF53335">
    <property type="entry name" value="S-adenosyl-L-methionine-dependent methyltransferases"/>
    <property type="match status" value="1"/>
</dbReference>
<sequence length="289" mass="31941">MDNIKGIIRKNNIRLTKALGQNFLNDEGIVNRIVDAADVGKEDVVIEIGPGIGSMTHELCKRAGEVFAVEIDARLIPVLAQNLKGFSNLHIINNDVMKLDLKRDIISLLSPERKPEAVKVAANLPYYITTPIIMKLLEENPGIDSMVFMVQKEVAERMTAAPGGKDYGALSLAVQYYSRPRAVFDVPPHCFIPQPGVYSTVIRLDIFKTPPVTVKSEELFFKIVKAAFGQRRKTLLNALSNSGCLAQGKQDIRQVLEDTGIGESRRGETLSIEQFAQLSNAFFEKGNSL</sequence>
<keyword evidence="3 7" id="KW-0489">Methyltransferase</keyword>
<keyword evidence="1 7" id="KW-0963">Cytoplasm</keyword>
<comment type="catalytic activity">
    <reaction evidence="7">
        <text>adenosine(1518)/adenosine(1519) in 16S rRNA + 4 S-adenosyl-L-methionine = N(6)-dimethyladenosine(1518)/N(6)-dimethyladenosine(1519) in 16S rRNA + 4 S-adenosyl-L-homocysteine + 4 H(+)</text>
        <dbReference type="Rhea" id="RHEA:19609"/>
        <dbReference type="Rhea" id="RHEA-COMP:10232"/>
        <dbReference type="Rhea" id="RHEA-COMP:10233"/>
        <dbReference type="ChEBI" id="CHEBI:15378"/>
        <dbReference type="ChEBI" id="CHEBI:57856"/>
        <dbReference type="ChEBI" id="CHEBI:59789"/>
        <dbReference type="ChEBI" id="CHEBI:74411"/>
        <dbReference type="ChEBI" id="CHEBI:74493"/>
        <dbReference type="EC" id="2.1.1.182"/>
    </reaction>
</comment>
<dbReference type="SMART" id="SM00650">
    <property type="entry name" value="rADc"/>
    <property type="match status" value="1"/>
</dbReference>
<dbReference type="GO" id="GO:0003723">
    <property type="term" value="F:RNA binding"/>
    <property type="evidence" value="ECO:0007669"/>
    <property type="project" value="UniProtKB-UniRule"/>
</dbReference>
<dbReference type="Gene3D" id="3.40.50.150">
    <property type="entry name" value="Vaccinia Virus protein VP39"/>
    <property type="match status" value="1"/>
</dbReference>
<feature type="binding site" evidence="7 8">
    <location>
        <position position="95"/>
    </location>
    <ligand>
        <name>S-adenosyl-L-methionine</name>
        <dbReference type="ChEBI" id="CHEBI:59789"/>
    </ligand>
</feature>
<feature type="binding site" evidence="7 8">
    <location>
        <position position="49"/>
    </location>
    <ligand>
        <name>S-adenosyl-L-methionine</name>
        <dbReference type="ChEBI" id="CHEBI:59789"/>
    </ligand>
</feature>
<keyword evidence="6 7" id="KW-0694">RNA-binding</keyword>
<protein>
    <recommendedName>
        <fullName evidence="7">Ribosomal RNA small subunit methyltransferase A</fullName>
        <ecNumber evidence="7">2.1.1.182</ecNumber>
    </recommendedName>
    <alternativeName>
        <fullName evidence="7">16S rRNA (adenine(1518)-N(6)/adenine(1519)-N(6))-dimethyltransferase</fullName>
    </alternativeName>
    <alternativeName>
        <fullName evidence="7">16S rRNA dimethyladenosine transferase</fullName>
    </alternativeName>
    <alternativeName>
        <fullName evidence="7">16S rRNA dimethylase</fullName>
    </alternativeName>
    <alternativeName>
        <fullName evidence="7">S-adenosylmethionine-6-N', N'-adenosyl(rRNA) dimethyltransferase</fullName>
    </alternativeName>
</protein>
<evidence type="ECO:0000256" key="5">
    <source>
        <dbReference type="ARBA" id="ARBA00022691"/>
    </source>
</evidence>
<feature type="binding site" evidence="7 8">
    <location>
        <position position="24"/>
    </location>
    <ligand>
        <name>S-adenosyl-L-methionine</name>
        <dbReference type="ChEBI" id="CHEBI:59789"/>
    </ligand>
</feature>
<dbReference type="AlphaFoldDB" id="A0A369BCX0"/>
<dbReference type="FunFam" id="3.40.50.150:FF:000023">
    <property type="entry name" value="Ribosomal RNA small subunit methyltransferase A"/>
    <property type="match status" value="1"/>
</dbReference>
<keyword evidence="2 7" id="KW-0698">rRNA processing</keyword>
<dbReference type="InterPro" id="IPR020596">
    <property type="entry name" value="rRNA_Ade_Mease_Trfase_CS"/>
</dbReference>
<dbReference type="HAMAP" id="MF_00607">
    <property type="entry name" value="16SrRNA_methyltr_A"/>
    <property type="match status" value="1"/>
</dbReference>
<dbReference type="InterPro" id="IPR001737">
    <property type="entry name" value="KsgA/Erm"/>
</dbReference>
<dbReference type="NCBIfam" id="TIGR00755">
    <property type="entry name" value="ksgA"/>
    <property type="match status" value="1"/>
</dbReference>
<feature type="binding site" evidence="7 8">
    <location>
        <position position="123"/>
    </location>
    <ligand>
        <name>S-adenosyl-L-methionine</name>
        <dbReference type="ChEBI" id="CHEBI:59789"/>
    </ligand>
</feature>
<dbReference type="RefSeq" id="WP_242987407.1">
    <property type="nucleotide sequence ID" value="NZ_QPJT01000005.1"/>
</dbReference>
<dbReference type="InterPro" id="IPR020598">
    <property type="entry name" value="rRNA_Ade_methylase_Trfase_N"/>
</dbReference>
<evidence type="ECO:0000259" key="9">
    <source>
        <dbReference type="SMART" id="SM00650"/>
    </source>
</evidence>
<comment type="similarity">
    <text evidence="7">Belongs to the class I-like SAM-binding methyltransferase superfamily. rRNA adenine N(6)-methyltransferase family. RsmA subfamily.</text>
</comment>
<comment type="function">
    <text evidence="7">Specifically dimethylates two adjacent adenosines (A1518 and A1519) in the loop of a conserved hairpin near the 3'-end of 16S rRNA in the 30S particle. May play a critical role in biogenesis of 30S subunits.</text>
</comment>
<reference evidence="10 11" key="1">
    <citation type="submission" date="2018-07" db="EMBL/GenBank/DDBJ databases">
        <title>Genomic Encyclopedia of Type Strains, Phase IV (KMG-IV): sequencing the most valuable type-strain genomes for metagenomic binning, comparative biology and taxonomic classification.</title>
        <authorList>
            <person name="Goeker M."/>
        </authorList>
    </citation>
    <scope>NUCLEOTIDE SEQUENCE [LARGE SCALE GENOMIC DNA]</scope>
    <source>
        <strain evidence="10 11">DSM 27016</strain>
    </source>
</reference>
<dbReference type="EC" id="2.1.1.182" evidence="7"/>
<dbReference type="EMBL" id="QPJT01000005">
    <property type="protein sequence ID" value="RCX18297.1"/>
    <property type="molecule type" value="Genomic_DNA"/>
</dbReference>
<dbReference type="Gene3D" id="1.10.8.100">
    <property type="entry name" value="Ribosomal RNA adenine dimethylase-like, domain 2"/>
    <property type="match status" value="1"/>
</dbReference>
<dbReference type="PANTHER" id="PTHR11727">
    <property type="entry name" value="DIMETHYLADENOSINE TRANSFERASE"/>
    <property type="match status" value="1"/>
</dbReference>
<comment type="caution">
    <text evidence="10">The sequence shown here is derived from an EMBL/GenBank/DDBJ whole genome shotgun (WGS) entry which is preliminary data.</text>
</comment>
<dbReference type="Pfam" id="PF00398">
    <property type="entry name" value="RrnaAD"/>
    <property type="match status" value="1"/>
</dbReference>
<dbReference type="InterPro" id="IPR023165">
    <property type="entry name" value="rRNA_Ade_diMease-like_C"/>
</dbReference>
<evidence type="ECO:0000256" key="7">
    <source>
        <dbReference type="HAMAP-Rule" id="MF_00607"/>
    </source>
</evidence>
<dbReference type="Proteomes" id="UP000253034">
    <property type="component" value="Unassembled WGS sequence"/>
</dbReference>
<dbReference type="InterPro" id="IPR029063">
    <property type="entry name" value="SAM-dependent_MTases_sf"/>
</dbReference>
<keyword evidence="4 7" id="KW-0808">Transferase</keyword>
<evidence type="ECO:0000256" key="4">
    <source>
        <dbReference type="ARBA" id="ARBA00022679"/>
    </source>
</evidence>
<evidence type="ECO:0000256" key="8">
    <source>
        <dbReference type="PROSITE-ProRule" id="PRU01026"/>
    </source>
</evidence>
<feature type="binding site" evidence="7 8">
    <location>
        <position position="22"/>
    </location>
    <ligand>
        <name>S-adenosyl-L-methionine</name>
        <dbReference type="ChEBI" id="CHEBI:59789"/>
    </ligand>
</feature>
<evidence type="ECO:0000313" key="10">
    <source>
        <dbReference type="EMBL" id="RCX18297.1"/>
    </source>
</evidence>
<evidence type="ECO:0000256" key="2">
    <source>
        <dbReference type="ARBA" id="ARBA00022552"/>
    </source>
</evidence>
<evidence type="ECO:0000256" key="3">
    <source>
        <dbReference type="ARBA" id="ARBA00022603"/>
    </source>
</evidence>
<evidence type="ECO:0000313" key="11">
    <source>
        <dbReference type="Proteomes" id="UP000253034"/>
    </source>
</evidence>
<proteinExistence type="inferred from homology"/>
<dbReference type="GO" id="GO:0005829">
    <property type="term" value="C:cytosol"/>
    <property type="evidence" value="ECO:0007669"/>
    <property type="project" value="TreeGrafter"/>
</dbReference>
<feature type="domain" description="Ribosomal RNA adenine methylase transferase N-terminal" evidence="9">
    <location>
        <begin position="29"/>
        <end position="208"/>
    </location>
</feature>
<keyword evidence="11" id="KW-1185">Reference proteome</keyword>
<evidence type="ECO:0000256" key="1">
    <source>
        <dbReference type="ARBA" id="ARBA00022490"/>
    </source>
</evidence>
<gene>
    <name evidence="7" type="primary">rsmA</name>
    <name evidence="7" type="synonym">ksgA</name>
    <name evidence="10" type="ORF">DFR58_10556</name>
</gene>
<feature type="binding site" evidence="7 8">
    <location>
        <position position="70"/>
    </location>
    <ligand>
        <name>S-adenosyl-L-methionine</name>
        <dbReference type="ChEBI" id="CHEBI:59789"/>
    </ligand>
</feature>
<dbReference type="PROSITE" id="PS01131">
    <property type="entry name" value="RRNA_A_DIMETH"/>
    <property type="match status" value="1"/>
</dbReference>
<dbReference type="PROSITE" id="PS51689">
    <property type="entry name" value="SAM_RNA_A_N6_MT"/>
    <property type="match status" value="1"/>
</dbReference>
<dbReference type="GO" id="GO:0052908">
    <property type="term" value="F:16S rRNA (adenine(1518)-N(6)/adenine(1519)-N(6))-dimethyltransferase activity"/>
    <property type="evidence" value="ECO:0007669"/>
    <property type="project" value="UniProtKB-EC"/>
</dbReference>